<evidence type="ECO:0000256" key="1">
    <source>
        <dbReference type="SAM" id="MobiDB-lite"/>
    </source>
</evidence>
<evidence type="ECO:0000313" key="4">
    <source>
        <dbReference type="Proteomes" id="UP000004816"/>
    </source>
</evidence>
<evidence type="ECO:0000313" key="3">
    <source>
        <dbReference type="EMBL" id="EFV13740.1"/>
    </source>
</evidence>
<feature type="region of interest" description="Disordered" evidence="1">
    <location>
        <begin position="123"/>
        <end position="196"/>
    </location>
</feature>
<dbReference type="HOGENOM" id="CLU_1389371_0_0_11"/>
<accession>E5XPH7</accession>
<dbReference type="AlphaFoldDB" id="E5XPH7"/>
<reference evidence="3 4" key="1">
    <citation type="journal article" date="2011" name="Stand. Genomic Sci.">
        <title>High quality draft genome sequence of Segniliparus rugosus CDC 945(T)= (ATCC BAA-974(T)).</title>
        <authorList>
            <person name="Earl A.M."/>
            <person name="Desjardins C.A."/>
            <person name="Fitzgerald M.G."/>
            <person name="Arachchi H.M."/>
            <person name="Zeng Q."/>
            <person name="Mehta T."/>
            <person name="Griggs A."/>
            <person name="Birren B.W."/>
            <person name="Toney N.C."/>
            <person name="Carr J."/>
            <person name="Posey J."/>
            <person name="Butler W.R."/>
        </authorList>
    </citation>
    <scope>NUCLEOTIDE SEQUENCE [LARGE SCALE GENOMIC DNA]</scope>
    <source>
        <strain evidence="4">ATCC BAA-974 / DSM 45345 / CCUG 50838 / CIP 108380 / JCM 13579 / CDC 945</strain>
    </source>
</reference>
<feature type="signal peptide" evidence="2">
    <location>
        <begin position="1"/>
        <end position="29"/>
    </location>
</feature>
<gene>
    <name evidence="3" type="ORF">HMPREF9336_01399</name>
</gene>
<feature type="region of interest" description="Disordered" evidence="1">
    <location>
        <begin position="50"/>
        <end position="69"/>
    </location>
</feature>
<dbReference type="OrthoDB" id="4376121at2"/>
<keyword evidence="2" id="KW-0732">Signal</keyword>
<protein>
    <recommendedName>
        <fullName evidence="5">Secreted protein</fullName>
    </recommendedName>
</protein>
<feature type="compositionally biased region" description="Low complexity" evidence="1">
    <location>
        <begin position="184"/>
        <end position="196"/>
    </location>
</feature>
<sequence length="196" mass="19531">MALVLTPARLVIALAACAGPALGTATAHADPQIPTGAICDAVAPIVADPQEAQDDEDGRPDPAQSLVKAQQAQEVLNRIQQNEGLTSGASGAAINAVISAAQTGDLGNVAAAASGLANSLLPQMTDQSGKEDPDADDESGDRGRPPAASPVQGKPLVDPGVLDAARAMVRQDCEQLRADPEPPGSSSDGSSSGDAN</sequence>
<name>E5XPH7_SEGRC</name>
<proteinExistence type="predicted"/>
<feature type="chain" id="PRO_5003202946" description="Secreted protein" evidence="2">
    <location>
        <begin position="30"/>
        <end position="196"/>
    </location>
</feature>
<comment type="caution">
    <text evidence="3">The sequence shown here is derived from an EMBL/GenBank/DDBJ whole genome shotgun (WGS) entry which is preliminary data.</text>
</comment>
<feature type="compositionally biased region" description="Basic and acidic residues" evidence="1">
    <location>
        <begin position="169"/>
        <end position="180"/>
    </location>
</feature>
<dbReference type="EMBL" id="ACZI02000003">
    <property type="protein sequence ID" value="EFV13740.1"/>
    <property type="molecule type" value="Genomic_DNA"/>
</dbReference>
<evidence type="ECO:0008006" key="5">
    <source>
        <dbReference type="Google" id="ProtNLM"/>
    </source>
</evidence>
<keyword evidence="4" id="KW-1185">Reference proteome</keyword>
<dbReference type="Proteomes" id="UP000004816">
    <property type="component" value="Unassembled WGS sequence"/>
</dbReference>
<dbReference type="RefSeq" id="WP_007468990.1">
    <property type="nucleotide sequence ID" value="NZ_KI391954.1"/>
</dbReference>
<dbReference type="STRING" id="679197.HMPREF9336_01399"/>
<evidence type="ECO:0000256" key="2">
    <source>
        <dbReference type="SAM" id="SignalP"/>
    </source>
</evidence>
<organism evidence="3 4">
    <name type="scientific">Segniliparus rugosus (strain ATCC BAA-974 / DSM 45345 / CCUG 50838 / CIP 108380 / JCM 13579 / CDC 945)</name>
    <dbReference type="NCBI Taxonomy" id="679197"/>
    <lineage>
        <taxon>Bacteria</taxon>
        <taxon>Bacillati</taxon>
        <taxon>Actinomycetota</taxon>
        <taxon>Actinomycetes</taxon>
        <taxon>Mycobacteriales</taxon>
        <taxon>Segniliparaceae</taxon>
        <taxon>Segniliparus</taxon>
    </lineage>
</organism>